<dbReference type="InterPro" id="IPR043129">
    <property type="entry name" value="ATPase_NBD"/>
</dbReference>
<gene>
    <name evidence="3" type="ordered locus">CKL_4044</name>
</gene>
<feature type="domain" description="Actin-like protein N-terminal" evidence="1">
    <location>
        <begin position="5"/>
        <end position="140"/>
    </location>
</feature>
<dbReference type="AlphaFoldDB" id="A5F9M1"/>
<dbReference type="SUPFAM" id="SSF53067">
    <property type="entry name" value="Actin-like ATPase domain"/>
    <property type="match status" value="2"/>
</dbReference>
<evidence type="ECO:0000313" key="4">
    <source>
        <dbReference type="Proteomes" id="UP000002411"/>
    </source>
</evidence>
<organism evidence="3 4">
    <name type="scientific">Clostridium kluyveri (strain ATCC 8527 / DSM 555 / NBRC 12016 / NCIMB 10680 / K1)</name>
    <dbReference type="NCBI Taxonomy" id="431943"/>
    <lineage>
        <taxon>Bacteria</taxon>
        <taxon>Bacillati</taxon>
        <taxon>Bacillota</taxon>
        <taxon>Clostridia</taxon>
        <taxon>Eubacteriales</taxon>
        <taxon>Clostridiaceae</taxon>
        <taxon>Clostridium</taxon>
    </lineage>
</organism>
<dbReference type="Pfam" id="PF17989">
    <property type="entry name" value="ALP_N"/>
    <property type="match status" value="1"/>
</dbReference>
<name>A5F9M1_CLOK5</name>
<feature type="domain" description="Actin homologue MreB-like C-terminal" evidence="2">
    <location>
        <begin position="156"/>
        <end position="272"/>
    </location>
</feature>
<keyword evidence="3" id="KW-0614">Plasmid</keyword>
<evidence type="ECO:0000259" key="2">
    <source>
        <dbReference type="Pfam" id="PF21522"/>
    </source>
</evidence>
<dbReference type="Gene3D" id="3.30.420.40">
    <property type="match status" value="2"/>
</dbReference>
<dbReference type="eggNOG" id="COG0443">
    <property type="taxonomic scope" value="Bacteria"/>
</dbReference>
<sequence>MVILGLDNGYHFTKTSEGVMFSSTVRKGKDIDINADTIQTNIDGQDYVVGAPNGEYVADSNKIDSIVTEICTFTAIAKSFPENKLIDCNIVAGLPVSYYSKQKSDFKEKLLGYGNKKVKLNKHNFQINIVGAEIYPQSAGVVFVNSKDVKSDDSLVVDIGGGTVDVSAFHGLRLTNMATYNLGMLVLYSKLAQKLNSEYECKFMDYELYDKLKKGYITSNKFGRIDLEILNDDIEEHTNVILNNIKRDFNYNSMDNIFVIGGGGVELYDRIKQKFKNAILCDDAQFVNANAFELMGQMKFATK</sequence>
<dbReference type="Pfam" id="PF21522">
    <property type="entry name" value="MreB-like_C"/>
    <property type="match status" value="1"/>
</dbReference>
<protein>
    <submittedName>
        <fullName evidence="3">Uncharacterized protein</fullName>
    </submittedName>
</protein>
<accession>A5F9M1</accession>
<dbReference type="InterPro" id="IPR049067">
    <property type="entry name" value="MreB-like_C"/>
</dbReference>
<dbReference type="EMBL" id="CP000674">
    <property type="protein sequence ID" value="ABQ23643.1"/>
    <property type="molecule type" value="Genomic_DNA"/>
</dbReference>
<dbReference type="Proteomes" id="UP000002411">
    <property type="component" value="Plasmid pCKL555A"/>
</dbReference>
<keyword evidence="4" id="KW-1185">Reference proteome</keyword>
<dbReference type="RefSeq" id="WP_011930390.1">
    <property type="nucleotide sequence ID" value="NC_009466.1"/>
</dbReference>
<evidence type="ECO:0000313" key="3">
    <source>
        <dbReference type="EMBL" id="ABQ23643.1"/>
    </source>
</evidence>
<dbReference type="KEGG" id="ckl:CKL_4044"/>
<reference evidence="3 4" key="1">
    <citation type="journal article" date="2008" name="Proc. Natl. Acad. Sci. U.S.A.">
        <title>The genome of Clostridium kluyveri, a strict anaerobe with unique metabolic features.</title>
        <authorList>
            <person name="Seedorf H."/>
            <person name="Fricke W.F."/>
            <person name="Veith B."/>
            <person name="Brueggemann H."/>
            <person name="Liesegang H."/>
            <person name="Strittmatter A."/>
            <person name="Miethke M."/>
            <person name="Buckel W."/>
            <person name="Hinderberger J."/>
            <person name="Li F."/>
            <person name="Hagemeier C."/>
            <person name="Thauer R.K."/>
            <person name="Gottschalk G."/>
        </authorList>
    </citation>
    <scope>NUCLEOTIDE SEQUENCE [LARGE SCALE GENOMIC DNA]</scope>
    <source>
        <strain evidence="4">ATCC 8527 / DSM 555 / NCIMB 10680</strain>
        <plasmid evidence="3 4">pCKL555A</plasmid>
    </source>
</reference>
<proteinExistence type="predicted"/>
<evidence type="ECO:0000259" key="1">
    <source>
        <dbReference type="Pfam" id="PF17989"/>
    </source>
</evidence>
<dbReference type="InterPro" id="IPR040607">
    <property type="entry name" value="ALP_N"/>
</dbReference>
<geneLocation type="plasmid" evidence="3 4">
    <name>pCKL555A</name>
</geneLocation>
<dbReference type="HOGENOM" id="CLU_066405_2_0_9"/>